<reference evidence="2" key="1">
    <citation type="submission" date="2016-09" db="EMBL/GenBank/DDBJ databases">
        <authorList>
            <person name="Capua I."/>
            <person name="De Benedictis P."/>
            <person name="Joannis T."/>
            <person name="Lombin L.H."/>
            <person name="Cattoli G."/>
        </authorList>
    </citation>
    <scope>NUCLEOTIDE SEQUENCE</scope>
    <source>
        <strain evidence="2">B9</strain>
    </source>
</reference>
<evidence type="ECO:0000256" key="1">
    <source>
        <dbReference type="SAM" id="MobiDB-lite"/>
    </source>
</evidence>
<gene>
    <name evidence="2" type="ORF">CNECB9_4370004</name>
</gene>
<feature type="compositionally biased region" description="Polar residues" evidence="1">
    <location>
        <begin position="23"/>
        <end position="36"/>
    </location>
</feature>
<dbReference type="EMBL" id="FMSH01000376">
    <property type="protein sequence ID" value="SCU84663.1"/>
    <property type="molecule type" value="Genomic_DNA"/>
</dbReference>
<feature type="region of interest" description="Disordered" evidence="1">
    <location>
        <begin position="23"/>
        <end position="45"/>
    </location>
</feature>
<dbReference type="AlphaFoldDB" id="A0A1K0JT06"/>
<evidence type="ECO:0000313" key="2">
    <source>
        <dbReference type="EMBL" id="SCU84663.1"/>
    </source>
</evidence>
<sequence>MMPALLRADTPESFAAAFVGPPQTYSTVVPLPSQTGEGDREGLND</sequence>
<proteinExistence type="predicted"/>
<protein>
    <submittedName>
        <fullName evidence="2">Uncharacterized protein</fullName>
    </submittedName>
</protein>
<accession>A0A1K0JT06</accession>
<organism evidence="2">
    <name type="scientific">Cupriavidus necator</name>
    <name type="common">Alcaligenes eutrophus</name>
    <name type="synonym">Ralstonia eutropha</name>
    <dbReference type="NCBI Taxonomy" id="106590"/>
    <lineage>
        <taxon>Bacteria</taxon>
        <taxon>Pseudomonadati</taxon>
        <taxon>Pseudomonadota</taxon>
        <taxon>Betaproteobacteria</taxon>
        <taxon>Burkholderiales</taxon>
        <taxon>Burkholderiaceae</taxon>
        <taxon>Cupriavidus</taxon>
    </lineage>
</organism>
<name>A0A1K0JT06_CUPNE</name>